<sequence length="311" mass="36051">MSGSASSKAPVRSRLLHESTLELIEEDKETSSNKENFSGEIIPMRKFMLSDFDIGRPLGKGQFGRVYLAREKKTGFIVALKILFKSQILKNGVEHQIRREIEIQTHLRHPNVLCMYAYFYDDEKIYFILEFAARGELYKALQKHHHFDERTAATYMAQLAAAFIYCHAKKVIHRDIKPENLLLSLTGDIKIADFGWSVHAPSLKRKTMCGTLDYLPPEMLDRKTYDSTVDLWCLGILCYEFLVGNPPFESETAKETYSRIRKVQVEFPEHLSDLAKDFILKLLQKNPSDRMSLQEMLEHPWIEKNAKTRSK</sequence>
<keyword evidence="3 14" id="KW-0808">Transferase</keyword>
<dbReference type="InterPro" id="IPR030616">
    <property type="entry name" value="Aur-like"/>
</dbReference>
<name>A0AAV4PKY6_9ARAC</name>
<dbReference type="InterPro" id="IPR008271">
    <property type="entry name" value="Ser/Thr_kinase_AS"/>
</dbReference>
<evidence type="ECO:0000256" key="2">
    <source>
        <dbReference type="ARBA" id="ARBA00022527"/>
    </source>
</evidence>
<dbReference type="GO" id="GO:0030261">
    <property type="term" value="P:chromosome condensation"/>
    <property type="evidence" value="ECO:0007669"/>
    <property type="project" value="UniProtKB-ARBA"/>
</dbReference>
<dbReference type="PANTHER" id="PTHR24350">
    <property type="entry name" value="SERINE/THREONINE-PROTEIN KINASE IAL-RELATED"/>
    <property type="match status" value="1"/>
</dbReference>
<keyword evidence="4 10" id="KW-0547">Nucleotide-binding</keyword>
<organism evidence="16 17">
    <name type="scientific">Caerostris darwini</name>
    <dbReference type="NCBI Taxonomy" id="1538125"/>
    <lineage>
        <taxon>Eukaryota</taxon>
        <taxon>Metazoa</taxon>
        <taxon>Ecdysozoa</taxon>
        <taxon>Arthropoda</taxon>
        <taxon>Chelicerata</taxon>
        <taxon>Arachnida</taxon>
        <taxon>Araneae</taxon>
        <taxon>Araneomorphae</taxon>
        <taxon>Entelegynae</taxon>
        <taxon>Araneoidea</taxon>
        <taxon>Araneidae</taxon>
        <taxon>Caerostris</taxon>
    </lineage>
</organism>
<evidence type="ECO:0000256" key="8">
    <source>
        <dbReference type="ARBA" id="ARBA00048679"/>
    </source>
</evidence>
<feature type="binding site" evidence="10">
    <location>
        <begin position="130"/>
        <end position="132"/>
    </location>
    <ligand>
        <name>ATP</name>
        <dbReference type="ChEBI" id="CHEBI:30616"/>
    </ligand>
</feature>
<dbReference type="GO" id="GO:0000070">
    <property type="term" value="P:mitotic sister chromatid segregation"/>
    <property type="evidence" value="ECO:0007669"/>
    <property type="project" value="UniProtKB-ARBA"/>
</dbReference>
<evidence type="ECO:0000256" key="10">
    <source>
        <dbReference type="PIRSR" id="PIRSR630616-2"/>
    </source>
</evidence>
<dbReference type="AlphaFoldDB" id="A0AAV4PKY6"/>
<feature type="active site" description="Proton acceptor" evidence="9">
    <location>
        <position position="175"/>
    </location>
</feature>
<dbReference type="GO" id="GO:0006325">
    <property type="term" value="P:chromatin organization"/>
    <property type="evidence" value="ECO:0007669"/>
    <property type="project" value="UniProtKB-ARBA"/>
</dbReference>
<dbReference type="Proteomes" id="UP001054837">
    <property type="component" value="Unassembled WGS sequence"/>
</dbReference>
<evidence type="ECO:0000256" key="7">
    <source>
        <dbReference type="ARBA" id="ARBA00047899"/>
    </source>
</evidence>
<evidence type="ECO:0000256" key="14">
    <source>
        <dbReference type="RuleBase" id="RU367134"/>
    </source>
</evidence>
<keyword evidence="6 10" id="KW-0067">ATP-binding</keyword>
<evidence type="ECO:0000256" key="9">
    <source>
        <dbReference type="PIRSR" id="PIRSR630616-1"/>
    </source>
</evidence>
<evidence type="ECO:0000313" key="16">
    <source>
        <dbReference type="EMBL" id="GIX98047.1"/>
    </source>
</evidence>
<keyword evidence="17" id="KW-1185">Reference proteome</keyword>
<dbReference type="InterPro" id="IPR017441">
    <property type="entry name" value="Protein_kinase_ATP_BS"/>
</dbReference>
<evidence type="ECO:0000313" key="17">
    <source>
        <dbReference type="Proteomes" id="UP001054837"/>
    </source>
</evidence>
<evidence type="ECO:0000256" key="13">
    <source>
        <dbReference type="RuleBase" id="RU000304"/>
    </source>
</evidence>
<dbReference type="FunFam" id="3.30.200.20:FF:000042">
    <property type="entry name" value="Aurora kinase A"/>
    <property type="match status" value="1"/>
</dbReference>
<dbReference type="EC" id="2.7.11.1" evidence="14"/>
<dbReference type="GO" id="GO:0004674">
    <property type="term" value="F:protein serine/threonine kinase activity"/>
    <property type="evidence" value="ECO:0007669"/>
    <property type="project" value="UniProtKB-KW"/>
</dbReference>
<evidence type="ECO:0000256" key="12">
    <source>
        <dbReference type="PROSITE-ProRule" id="PRU10141"/>
    </source>
</evidence>
<feature type="binding site" evidence="10">
    <location>
        <begin position="179"/>
        <end position="180"/>
    </location>
    <ligand>
        <name>ATP</name>
        <dbReference type="ChEBI" id="CHEBI:30616"/>
    </ligand>
</feature>
<dbReference type="PROSITE" id="PS00108">
    <property type="entry name" value="PROTEIN_KINASE_ST"/>
    <property type="match status" value="1"/>
</dbReference>
<dbReference type="InterPro" id="IPR000719">
    <property type="entry name" value="Prot_kinase_dom"/>
</dbReference>
<evidence type="ECO:0000256" key="5">
    <source>
        <dbReference type="ARBA" id="ARBA00022777"/>
    </source>
</evidence>
<dbReference type="SUPFAM" id="SSF56112">
    <property type="entry name" value="Protein kinase-like (PK-like)"/>
    <property type="match status" value="1"/>
</dbReference>
<dbReference type="PROSITE" id="PS50011">
    <property type="entry name" value="PROTEIN_KINASE_DOM"/>
    <property type="match status" value="1"/>
</dbReference>
<evidence type="ECO:0000256" key="1">
    <source>
        <dbReference type="ARBA" id="ARBA00004214"/>
    </source>
</evidence>
<dbReference type="InterPro" id="IPR011009">
    <property type="entry name" value="Kinase-like_dom_sf"/>
</dbReference>
<evidence type="ECO:0000256" key="11">
    <source>
        <dbReference type="PIRSR" id="PIRSR630616-3"/>
    </source>
</evidence>
<keyword evidence="5 14" id="KW-0418">Kinase</keyword>
<feature type="cross-link" description="Glycyl lysine isopeptide (Lys-Gly) (interchain with G-Cter in SUMO2)" evidence="11">
    <location>
        <position position="177"/>
    </location>
</feature>
<accession>A0AAV4PKY6</accession>
<comment type="similarity">
    <text evidence="14">Belongs to the protein kinase superfamily. Ser/Thr protein kinase family. Aurora subfamily.</text>
</comment>
<dbReference type="Gene3D" id="1.10.510.10">
    <property type="entry name" value="Transferase(Phosphotransferase) domain 1"/>
    <property type="match status" value="1"/>
</dbReference>
<dbReference type="CDD" id="cd14007">
    <property type="entry name" value="STKc_Aurora"/>
    <property type="match status" value="1"/>
</dbReference>
<feature type="domain" description="Protein kinase" evidence="15">
    <location>
        <begin position="52"/>
        <end position="302"/>
    </location>
</feature>
<protein>
    <recommendedName>
        <fullName evidence="14">Aurora kinase</fullName>
        <ecNumber evidence="14">2.7.11.1</ecNumber>
    </recommendedName>
</protein>
<comment type="catalytic activity">
    <reaction evidence="7 14">
        <text>L-threonyl-[protein] + ATP = O-phospho-L-threonyl-[protein] + ADP + H(+)</text>
        <dbReference type="Rhea" id="RHEA:46608"/>
        <dbReference type="Rhea" id="RHEA-COMP:11060"/>
        <dbReference type="Rhea" id="RHEA-COMP:11605"/>
        <dbReference type="ChEBI" id="CHEBI:15378"/>
        <dbReference type="ChEBI" id="CHEBI:30013"/>
        <dbReference type="ChEBI" id="CHEBI:30616"/>
        <dbReference type="ChEBI" id="CHEBI:61977"/>
        <dbReference type="ChEBI" id="CHEBI:456216"/>
        <dbReference type="EC" id="2.7.11.1"/>
    </reaction>
</comment>
<dbReference type="FunFam" id="1.10.510.10:FF:000235">
    <property type="entry name" value="Serine/threonine-protein kinase ark1"/>
    <property type="match status" value="1"/>
</dbReference>
<dbReference type="GO" id="GO:0032506">
    <property type="term" value="P:cytokinetic process"/>
    <property type="evidence" value="ECO:0007669"/>
    <property type="project" value="UniProtKB-ARBA"/>
</dbReference>
<keyword evidence="2 13" id="KW-0723">Serine/threonine-protein kinase</keyword>
<dbReference type="GO" id="GO:0005524">
    <property type="term" value="F:ATP binding"/>
    <property type="evidence" value="ECO:0007669"/>
    <property type="project" value="UniProtKB-UniRule"/>
</dbReference>
<comment type="catalytic activity">
    <reaction evidence="8 14">
        <text>L-seryl-[protein] + ATP = O-phospho-L-seryl-[protein] + ADP + H(+)</text>
        <dbReference type="Rhea" id="RHEA:17989"/>
        <dbReference type="Rhea" id="RHEA-COMP:9863"/>
        <dbReference type="Rhea" id="RHEA-COMP:11604"/>
        <dbReference type="ChEBI" id="CHEBI:15378"/>
        <dbReference type="ChEBI" id="CHEBI:29999"/>
        <dbReference type="ChEBI" id="CHEBI:30616"/>
        <dbReference type="ChEBI" id="CHEBI:83421"/>
        <dbReference type="ChEBI" id="CHEBI:456216"/>
        <dbReference type="EC" id="2.7.11.1"/>
    </reaction>
</comment>
<dbReference type="EMBL" id="BPLQ01003103">
    <property type="protein sequence ID" value="GIX98047.1"/>
    <property type="molecule type" value="Genomic_DNA"/>
</dbReference>
<feature type="binding site" evidence="10">
    <location>
        <position position="193"/>
    </location>
    <ligand>
        <name>ATP</name>
        <dbReference type="ChEBI" id="CHEBI:30616"/>
    </ligand>
</feature>
<comment type="caution">
    <text evidence="16">The sequence shown here is derived from an EMBL/GenBank/DDBJ whole genome shotgun (WGS) entry which is preliminary data.</text>
</comment>
<dbReference type="Gene3D" id="3.30.200.20">
    <property type="entry name" value="Phosphorylase Kinase, domain 1"/>
    <property type="match status" value="1"/>
</dbReference>
<feature type="binding site" evidence="10 12">
    <location>
        <position position="81"/>
    </location>
    <ligand>
        <name>ATP</name>
        <dbReference type="ChEBI" id="CHEBI:30616"/>
    </ligand>
</feature>
<evidence type="ECO:0000256" key="3">
    <source>
        <dbReference type="ARBA" id="ARBA00022679"/>
    </source>
</evidence>
<reference evidence="16 17" key="1">
    <citation type="submission" date="2021-06" db="EMBL/GenBank/DDBJ databases">
        <title>Caerostris darwini draft genome.</title>
        <authorList>
            <person name="Kono N."/>
            <person name="Arakawa K."/>
        </authorList>
    </citation>
    <scope>NUCLEOTIDE SEQUENCE [LARGE SCALE GENOMIC DNA]</scope>
</reference>
<gene>
    <name evidence="16" type="primary">AURKB</name>
    <name evidence="16" type="ORF">CDAR_297781</name>
</gene>
<evidence type="ECO:0000256" key="6">
    <source>
        <dbReference type="ARBA" id="ARBA00022840"/>
    </source>
</evidence>
<proteinExistence type="inferred from homology"/>
<evidence type="ECO:0000259" key="15">
    <source>
        <dbReference type="PROSITE" id="PS50011"/>
    </source>
</evidence>
<dbReference type="SMART" id="SM00220">
    <property type="entry name" value="S_TKc"/>
    <property type="match status" value="1"/>
</dbReference>
<dbReference type="PROSITE" id="PS00107">
    <property type="entry name" value="PROTEIN_KINASE_ATP"/>
    <property type="match status" value="1"/>
</dbReference>
<dbReference type="GO" id="GO:0030496">
    <property type="term" value="C:midbody"/>
    <property type="evidence" value="ECO:0007669"/>
    <property type="project" value="UniProtKB-SubCell"/>
</dbReference>
<comment type="subcellular location">
    <subcellularLocation>
        <location evidence="1">Midbody</location>
    </subcellularLocation>
</comment>
<evidence type="ECO:0000256" key="4">
    <source>
        <dbReference type="ARBA" id="ARBA00022741"/>
    </source>
</evidence>
<dbReference type="Pfam" id="PF00069">
    <property type="entry name" value="Pkinase"/>
    <property type="match status" value="1"/>
</dbReference>